<dbReference type="Gene3D" id="1.25.40.10">
    <property type="entry name" value="Tetratricopeptide repeat domain"/>
    <property type="match status" value="3"/>
</dbReference>
<protein>
    <recommendedName>
        <fullName evidence="2">histidine kinase</fullName>
        <ecNumber evidence="2">2.7.13.3</ecNumber>
    </recommendedName>
</protein>
<dbReference type="AlphaFoldDB" id="A0A5C4SRK6"/>
<feature type="transmembrane region" description="Helical" evidence="10">
    <location>
        <begin position="412"/>
        <end position="433"/>
    </location>
</feature>
<dbReference type="SUPFAM" id="SSF55874">
    <property type="entry name" value="ATPase domain of HSP90 chaperone/DNA topoisomerase II/histidine kinase"/>
    <property type="match status" value="1"/>
</dbReference>
<dbReference type="InterPro" id="IPR019734">
    <property type="entry name" value="TPR_rpt"/>
</dbReference>
<dbReference type="GO" id="GO:0007234">
    <property type="term" value="P:osmosensory signaling via phosphorelay pathway"/>
    <property type="evidence" value="ECO:0007669"/>
    <property type="project" value="TreeGrafter"/>
</dbReference>
<evidence type="ECO:0000256" key="2">
    <source>
        <dbReference type="ARBA" id="ARBA00012438"/>
    </source>
</evidence>
<dbReference type="SUPFAM" id="SSF48452">
    <property type="entry name" value="TPR-like"/>
    <property type="match status" value="2"/>
</dbReference>
<evidence type="ECO:0000256" key="6">
    <source>
        <dbReference type="ARBA" id="ARBA00022777"/>
    </source>
</evidence>
<proteinExistence type="predicted"/>
<dbReference type="PROSITE" id="PS50005">
    <property type="entry name" value="TPR"/>
    <property type="match status" value="1"/>
</dbReference>
<dbReference type="InterPro" id="IPR003661">
    <property type="entry name" value="HisK_dim/P_dom"/>
</dbReference>
<dbReference type="InterPro" id="IPR050351">
    <property type="entry name" value="BphY/WalK/GraS-like"/>
</dbReference>
<name>A0A5C4SRK6_9FLAO</name>
<dbReference type="Pfam" id="PF02518">
    <property type="entry name" value="HATPase_c"/>
    <property type="match status" value="1"/>
</dbReference>
<keyword evidence="4" id="KW-0808">Transferase</keyword>
<evidence type="ECO:0000256" key="5">
    <source>
        <dbReference type="ARBA" id="ARBA00022741"/>
    </source>
</evidence>
<keyword evidence="6" id="KW-0418">Kinase</keyword>
<reference evidence="13 14" key="1">
    <citation type="submission" date="2019-05" db="EMBL/GenBank/DDBJ databases">
        <title>Tamlana fucoidanivorans sp. nov., isolated from the surface of algae collected from Fujian province in China.</title>
        <authorList>
            <person name="Li J."/>
        </authorList>
    </citation>
    <scope>NUCLEOTIDE SEQUENCE [LARGE SCALE GENOMIC DNA]</scope>
    <source>
        <strain evidence="13 14">CW2-9</strain>
    </source>
</reference>
<evidence type="ECO:0000256" key="9">
    <source>
        <dbReference type="PROSITE-ProRule" id="PRU00339"/>
    </source>
</evidence>
<evidence type="ECO:0000256" key="7">
    <source>
        <dbReference type="ARBA" id="ARBA00022840"/>
    </source>
</evidence>
<evidence type="ECO:0000256" key="11">
    <source>
        <dbReference type="SAM" id="SignalP"/>
    </source>
</evidence>
<dbReference type="PRINTS" id="PR00344">
    <property type="entry name" value="BCTRLSENSOR"/>
</dbReference>
<feature type="repeat" description="TPR" evidence="9">
    <location>
        <begin position="200"/>
        <end position="233"/>
    </location>
</feature>
<feature type="signal peptide" evidence="11">
    <location>
        <begin position="1"/>
        <end position="18"/>
    </location>
</feature>
<dbReference type="SMART" id="SM00028">
    <property type="entry name" value="TPR"/>
    <property type="match status" value="6"/>
</dbReference>
<dbReference type="SMART" id="SM00388">
    <property type="entry name" value="HisKA"/>
    <property type="match status" value="1"/>
</dbReference>
<gene>
    <name evidence="13" type="ORF">FGF67_04025</name>
</gene>
<keyword evidence="10" id="KW-0812">Transmembrane</keyword>
<dbReference type="InterPro" id="IPR036097">
    <property type="entry name" value="HisK_dim/P_sf"/>
</dbReference>
<keyword evidence="3" id="KW-0597">Phosphoprotein</keyword>
<keyword evidence="7" id="KW-0067">ATP-binding</keyword>
<evidence type="ECO:0000313" key="13">
    <source>
        <dbReference type="EMBL" id="TNJ46169.1"/>
    </source>
</evidence>
<dbReference type="CDD" id="cd00082">
    <property type="entry name" value="HisKA"/>
    <property type="match status" value="1"/>
</dbReference>
<dbReference type="InterPro" id="IPR036890">
    <property type="entry name" value="HATPase_C_sf"/>
</dbReference>
<dbReference type="InterPro" id="IPR003594">
    <property type="entry name" value="HATPase_dom"/>
</dbReference>
<comment type="catalytic activity">
    <reaction evidence="1">
        <text>ATP + protein L-histidine = ADP + protein N-phospho-L-histidine.</text>
        <dbReference type="EC" id="2.7.13.3"/>
    </reaction>
</comment>
<dbReference type="SMART" id="SM00387">
    <property type="entry name" value="HATPase_c"/>
    <property type="match status" value="1"/>
</dbReference>
<evidence type="ECO:0000256" key="4">
    <source>
        <dbReference type="ARBA" id="ARBA00022679"/>
    </source>
</evidence>
<feature type="domain" description="Histidine kinase" evidence="12">
    <location>
        <begin position="479"/>
        <end position="693"/>
    </location>
</feature>
<dbReference type="Gene3D" id="1.10.287.130">
    <property type="match status" value="1"/>
</dbReference>
<keyword evidence="8" id="KW-0902">Two-component regulatory system</keyword>
<feature type="chain" id="PRO_5022950564" description="histidine kinase" evidence="11">
    <location>
        <begin position="19"/>
        <end position="697"/>
    </location>
</feature>
<accession>A0A5C4SRK6</accession>
<keyword evidence="11" id="KW-0732">Signal</keyword>
<keyword evidence="5" id="KW-0547">Nucleotide-binding</keyword>
<keyword evidence="9" id="KW-0802">TPR repeat</keyword>
<dbReference type="InterPro" id="IPR011990">
    <property type="entry name" value="TPR-like_helical_dom_sf"/>
</dbReference>
<evidence type="ECO:0000256" key="3">
    <source>
        <dbReference type="ARBA" id="ARBA00022553"/>
    </source>
</evidence>
<dbReference type="InterPro" id="IPR004358">
    <property type="entry name" value="Sig_transdc_His_kin-like_C"/>
</dbReference>
<dbReference type="GO" id="GO:0000156">
    <property type="term" value="F:phosphorelay response regulator activity"/>
    <property type="evidence" value="ECO:0007669"/>
    <property type="project" value="TreeGrafter"/>
</dbReference>
<keyword evidence="10" id="KW-1133">Transmembrane helix</keyword>
<evidence type="ECO:0000256" key="10">
    <source>
        <dbReference type="SAM" id="Phobius"/>
    </source>
</evidence>
<evidence type="ECO:0000256" key="8">
    <source>
        <dbReference type="ARBA" id="ARBA00023012"/>
    </source>
</evidence>
<dbReference type="OrthoDB" id="9810447at2"/>
<keyword evidence="14" id="KW-1185">Reference proteome</keyword>
<keyword evidence="10" id="KW-0472">Membrane</keyword>
<dbReference type="PROSITE" id="PS50109">
    <property type="entry name" value="HIS_KIN"/>
    <property type="match status" value="1"/>
</dbReference>
<organism evidence="13 14">
    <name type="scientific">Allotamlana fucoidanivorans</name>
    <dbReference type="NCBI Taxonomy" id="2583814"/>
    <lineage>
        <taxon>Bacteria</taxon>
        <taxon>Pseudomonadati</taxon>
        <taxon>Bacteroidota</taxon>
        <taxon>Flavobacteriia</taxon>
        <taxon>Flavobacteriales</taxon>
        <taxon>Flavobacteriaceae</taxon>
        <taxon>Allotamlana</taxon>
    </lineage>
</organism>
<dbReference type="GO" id="GO:0030295">
    <property type="term" value="F:protein kinase activator activity"/>
    <property type="evidence" value="ECO:0007669"/>
    <property type="project" value="TreeGrafter"/>
</dbReference>
<dbReference type="PANTHER" id="PTHR42878:SF7">
    <property type="entry name" value="SENSOR HISTIDINE KINASE GLRK"/>
    <property type="match status" value="1"/>
</dbReference>
<evidence type="ECO:0000259" key="12">
    <source>
        <dbReference type="PROSITE" id="PS50109"/>
    </source>
</evidence>
<sequence>MRRIITLVILLCASISFSQTNEIDSLALELAFQEQDSMKVDTSLKLIKSLYNIQDFDRALKYIIESEKLSNQLKYNQAIAETTYYKALIYAKKNDYINAISGYDKAKALYKSLSDTLGIARVNNSIGLIEIKRGNYNKGLQYALSAIKELEKRHLVRELNASYSNLAKAYYNIKAYNNAIQFYLKASEAQEQVRDSTGMIESYSRLAELYSNKKEHRKAIEYYERVLASSASKNDSIRGFILPKLGGEYLQFNDYEKATKYLVQGYNVNFRTENESGLLIALNNLGHLNIQQSRLKIAEKQLLQAGEIAEKIGNEQELLKHYKLMKSLDSIRHNFDRAFVWQRKYYELNNQLKRHQVKVDVNNINIPLTDIDQELPTTLPKEIENKNNLNVSQFENKSSNHIDDEKIGKFKLIFYGLLAALAIVSTFLILVYLKRNSNIKYMQELEEKNIKIELQNEAFQEQTKHLENVNNVKDKLFSIVSHDLKDSLSSINGFIDLLKDGSLSREEFDNLIPELSENANNASLLLFNLLNWSKSQMQSLDAKPSLFDIQEVFESKVRLIEQRLENKGIDLVDHSLRDFAYADRSMIEIVIQNLLANALKFCKKGDTITISNHISNGSCILSVADTGIGISKQNLEKLFKSNSFTTVGTNNEKGTGLGLSICKELVELNNGKIWVESTQGVGSTFYVQLPKSKPSSD</sequence>
<dbReference type="EMBL" id="VDCS01000003">
    <property type="protein sequence ID" value="TNJ46169.1"/>
    <property type="molecule type" value="Genomic_DNA"/>
</dbReference>
<dbReference type="GO" id="GO:0000155">
    <property type="term" value="F:phosphorelay sensor kinase activity"/>
    <property type="evidence" value="ECO:0007669"/>
    <property type="project" value="InterPro"/>
</dbReference>
<dbReference type="Gene3D" id="3.30.565.10">
    <property type="entry name" value="Histidine kinase-like ATPase, C-terminal domain"/>
    <property type="match status" value="1"/>
</dbReference>
<dbReference type="Proteomes" id="UP000308713">
    <property type="component" value="Unassembled WGS sequence"/>
</dbReference>
<comment type="caution">
    <text evidence="13">The sequence shown here is derived from an EMBL/GenBank/DDBJ whole genome shotgun (WGS) entry which is preliminary data.</text>
</comment>
<dbReference type="PANTHER" id="PTHR42878">
    <property type="entry name" value="TWO-COMPONENT HISTIDINE KINASE"/>
    <property type="match status" value="1"/>
</dbReference>
<dbReference type="FunFam" id="3.30.565.10:FF:000006">
    <property type="entry name" value="Sensor histidine kinase WalK"/>
    <property type="match status" value="1"/>
</dbReference>
<dbReference type="GO" id="GO:0005524">
    <property type="term" value="F:ATP binding"/>
    <property type="evidence" value="ECO:0007669"/>
    <property type="project" value="UniProtKB-KW"/>
</dbReference>
<dbReference type="Pfam" id="PF13424">
    <property type="entry name" value="TPR_12"/>
    <property type="match status" value="1"/>
</dbReference>
<dbReference type="SUPFAM" id="SSF47384">
    <property type="entry name" value="Homodimeric domain of signal transducing histidine kinase"/>
    <property type="match status" value="1"/>
</dbReference>
<dbReference type="EC" id="2.7.13.3" evidence="2"/>
<evidence type="ECO:0000256" key="1">
    <source>
        <dbReference type="ARBA" id="ARBA00000085"/>
    </source>
</evidence>
<dbReference type="RefSeq" id="WP_139695183.1">
    <property type="nucleotide sequence ID" value="NZ_CP074074.1"/>
</dbReference>
<evidence type="ECO:0000313" key="14">
    <source>
        <dbReference type="Proteomes" id="UP000308713"/>
    </source>
</evidence>
<dbReference type="InterPro" id="IPR005467">
    <property type="entry name" value="His_kinase_dom"/>
</dbReference>